<evidence type="ECO:0000313" key="2">
    <source>
        <dbReference type="Proteomes" id="UP001151760"/>
    </source>
</evidence>
<name>A0ABQ5GIM5_9ASTR</name>
<dbReference type="GO" id="GO:0016301">
    <property type="term" value="F:kinase activity"/>
    <property type="evidence" value="ECO:0007669"/>
    <property type="project" value="UniProtKB-KW"/>
</dbReference>
<protein>
    <submittedName>
        <fullName evidence="1">3-phosphoinositide-dependent protein kinase 1</fullName>
    </submittedName>
</protein>
<accession>A0ABQ5GIM5</accession>
<proteinExistence type="predicted"/>
<dbReference type="EMBL" id="BQNB010018466">
    <property type="protein sequence ID" value="GJT74737.1"/>
    <property type="molecule type" value="Genomic_DNA"/>
</dbReference>
<comment type="caution">
    <text evidence="1">The sequence shown here is derived from an EMBL/GenBank/DDBJ whole genome shotgun (WGS) entry which is preliminary data.</text>
</comment>
<keyword evidence="1" id="KW-0418">Kinase</keyword>
<dbReference type="Proteomes" id="UP001151760">
    <property type="component" value="Unassembled WGS sequence"/>
</dbReference>
<reference evidence="1" key="2">
    <citation type="submission" date="2022-01" db="EMBL/GenBank/DDBJ databases">
        <authorList>
            <person name="Yamashiro T."/>
            <person name="Shiraishi A."/>
            <person name="Satake H."/>
            <person name="Nakayama K."/>
        </authorList>
    </citation>
    <scope>NUCLEOTIDE SEQUENCE</scope>
</reference>
<keyword evidence="1" id="KW-0808">Transferase</keyword>
<dbReference type="InterPro" id="IPR011009">
    <property type="entry name" value="Kinase-like_dom_sf"/>
</dbReference>
<dbReference type="Gene3D" id="1.10.510.10">
    <property type="entry name" value="Transferase(Phosphotransferase) domain 1"/>
    <property type="match status" value="1"/>
</dbReference>
<keyword evidence="2" id="KW-1185">Reference proteome</keyword>
<sequence length="198" mass="21927">MDFKILILMLESRKGKETDDVKDWGSTSLEMLGAPASGKGYTTTQASLNRRAVDGIRLHNNRSREGFTKTKSGTLRCKHVSKNIKPPENLLFTSDGHIKIADFGSVKPMQDSRITVVPNAASGIILCTKTKHAKPRIATPTIVANRKSESEIDKVFDGVVQHRSFGICDAVFADIEIQGRYILNLIKEQERGCHSFNV</sequence>
<organism evidence="1 2">
    <name type="scientific">Tanacetum coccineum</name>
    <dbReference type="NCBI Taxonomy" id="301880"/>
    <lineage>
        <taxon>Eukaryota</taxon>
        <taxon>Viridiplantae</taxon>
        <taxon>Streptophyta</taxon>
        <taxon>Embryophyta</taxon>
        <taxon>Tracheophyta</taxon>
        <taxon>Spermatophyta</taxon>
        <taxon>Magnoliopsida</taxon>
        <taxon>eudicotyledons</taxon>
        <taxon>Gunneridae</taxon>
        <taxon>Pentapetalae</taxon>
        <taxon>asterids</taxon>
        <taxon>campanulids</taxon>
        <taxon>Asterales</taxon>
        <taxon>Asteraceae</taxon>
        <taxon>Asteroideae</taxon>
        <taxon>Anthemideae</taxon>
        <taxon>Anthemidinae</taxon>
        <taxon>Tanacetum</taxon>
    </lineage>
</organism>
<dbReference type="SUPFAM" id="SSF56112">
    <property type="entry name" value="Protein kinase-like (PK-like)"/>
    <property type="match status" value="1"/>
</dbReference>
<reference evidence="1" key="1">
    <citation type="journal article" date="2022" name="Int. J. Mol. Sci.">
        <title>Draft Genome of Tanacetum Coccineum: Genomic Comparison of Closely Related Tanacetum-Family Plants.</title>
        <authorList>
            <person name="Yamashiro T."/>
            <person name="Shiraishi A."/>
            <person name="Nakayama K."/>
            <person name="Satake H."/>
        </authorList>
    </citation>
    <scope>NUCLEOTIDE SEQUENCE</scope>
</reference>
<evidence type="ECO:0000313" key="1">
    <source>
        <dbReference type="EMBL" id="GJT74737.1"/>
    </source>
</evidence>
<gene>
    <name evidence="1" type="ORF">Tco_1041462</name>
</gene>